<dbReference type="InterPro" id="IPR019542">
    <property type="entry name" value="Enhancer_polycomb-like_N"/>
</dbReference>
<dbReference type="SMART" id="SM00249">
    <property type="entry name" value="PHD"/>
    <property type="match status" value="2"/>
</dbReference>
<comment type="subcellular location">
    <subcellularLocation>
        <location evidence="1">Nucleus</location>
    </subcellularLocation>
</comment>
<dbReference type="SUPFAM" id="SSF57903">
    <property type="entry name" value="FYVE/PHD zinc finger"/>
    <property type="match status" value="1"/>
</dbReference>
<dbReference type="InterPro" id="IPR001487">
    <property type="entry name" value="Bromodomain"/>
</dbReference>
<dbReference type="Pfam" id="PF13831">
    <property type="entry name" value="PHD_2"/>
    <property type="match status" value="1"/>
</dbReference>
<evidence type="ECO:0000256" key="7">
    <source>
        <dbReference type="ARBA" id="ARBA00023242"/>
    </source>
</evidence>
<dbReference type="CDD" id="cd15572">
    <property type="entry name" value="PHD_BRPF"/>
    <property type="match status" value="1"/>
</dbReference>
<evidence type="ECO:0000259" key="13">
    <source>
        <dbReference type="PROSITE" id="PS50157"/>
    </source>
</evidence>
<sequence>MHLARGRNHASIERSTLCIYREVDIMHLARGRHHASIERSTSCIYREVDIMHLARGRNHASIERSTLCIYREVEIMHLARGRHHASIERSTSCIYREVDIMHLARVSSLRSMSQFAGREISLMIKISKMVLDFNLNVFVENLKATKPPYDCPVPNCGKTYKSFSGIQFHIYNFDHENPENNSPTPGKSTGKKKNRFKHWRQKCNDLPASPPEFLRPQETLTYAESQRLVEIDLDGRIHRINIYEPLDIVTQDVIDNQSNTEKEEKAEKSPQKSIKTTDPHKGRKDTNNASHAHSNAVKLPEAQYKVIEDYVRPAKALSHTDAYYRYIEKTVDELDEEVEYDMDEEDHAWLEILNEQRQSSNLAPVSQENFELLMDRFEKEAFFQSQTTGKEVLPSIDEDAVCSICVDGECQNSNVILFCDMCNLAVHQECYGVPYIPEGQWLCRRCLQSPSRAVDCVLCPNKGGAFKQTDDGRWAHVVCALWIPEVGFANTVFLEPIDCLDRIPPARWKLACYICKQRGSGPCIQCHKPNCYTAFHVTCAQQAGLYMKIEAIREPIGHTISVRKTAYCDVHIPANSEAGSTGMFADSDDTAAKAEAKEISRQKMRKARKILAEKRNAMPVVSLPIIPQHRVTKISNVVSFGKKQHFLTRLLSYWTLKRQSRNGVPLIRRLQTNHMSRKAEYLLLHGQPKNDKQSSLLREQLKYWQRLRQDLEKARLLVELIRKREKHKREQLRLHQMATELKIQPFAFLLRNTLDQLVEIDTNKIFCEPVDRDEVPDYYVHIEQPMDFTTMREKIAEQKYRTMDDFQNCLSYNSKDTVFYRAGLKLRDQFSTVLPLHQCVSHYR</sequence>
<feature type="compositionally biased region" description="Basic and acidic residues" evidence="10">
    <location>
        <begin position="260"/>
        <end position="286"/>
    </location>
</feature>
<dbReference type="InterPro" id="IPR013087">
    <property type="entry name" value="Znf_C2H2_type"/>
</dbReference>
<evidence type="ECO:0000256" key="1">
    <source>
        <dbReference type="ARBA" id="ARBA00004123"/>
    </source>
</evidence>
<evidence type="ECO:0000259" key="12">
    <source>
        <dbReference type="PROSITE" id="PS50016"/>
    </source>
</evidence>
<comment type="caution">
    <text evidence="15">The sequence shown here is derived from an EMBL/GenBank/DDBJ whole genome shotgun (WGS) entry which is preliminary data.</text>
</comment>
<dbReference type="PROSITE" id="PS50014">
    <property type="entry name" value="BROMODOMAIN_2"/>
    <property type="match status" value="1"/>
</dbReference>
<dbReference type="InterPro" id="IPR019786">
    <property type="entry name" value="Zinc_finger_PHD-type_CS"/>
</dbReference>
<evidence type="ECO:0000256" key="9">
    <source>
        <dbReference type="PROSITE-ProRule" id="PRU00042"/>
    </source>
</evidence>
<dbReference type="PANTHER" id="PTHR13793">
    <property type="entry name" value="PHD FINGER PROTEINS"/>
    <property type="match status" value="1"/>
</dbReference>
<keyword evidence="5" id="KW-0862">Zinc</keyword>
<accession>A0A9D4NGJ5</accession>
<dbReference type="Pfam" id="PF00439">
    <property type="entry name" value="Bromodomain"/>
    <property type="match status" value="1"/>
</dbReference>
<evidence type="ECO:0000256" key="10">
    <source>
        <dbReference type="SAM" id="MobiDB-lite"/>
    </source>
</evidence>
<dbReference type="FunFam" id="3.30.40.10:FF:000008">
    <property type="entry name" value="Bromodomain containing 1, isoform CRA_a"/>
    <property type="match status" value="1"/>
</dbReference>
<dbReference type="GO" id="GO:0006357">
    <property type="term" value="P:regulation of transcription by RNA polymerase II"/>
    <property type="evidence" value="ECO:0007669"/>
    <property type="project" value="TreeGrafter"/>
</dbReference>
<dbReference type="InterPro" id="IPR011011">
    <property type="entry name" value="Znf_FYVE_PHD"/>
</dbReference>
<dbReference type="GO" id="GO:0005634">
    <property type="term" value="C:nucleus"/>
    <property type="evidence" value="ECO:0007669"/>
    <property type="project" value="UniProtKB-SubCell"/>
</dbReference>
<dbReference type="Gene3D" id="1.20.920.10">
    <property type="entry name" value="Bromodomain-like"/>
    <property type="match status" value="1"/>
</dbReference>
<keyword evidence="4 9" id="KW-0863">Zinc-finger</keyword>
<evidence type="ECO:0008006" key="17">
    <source>
        <dbReference type="Google" id="ProtNLM"/>
    </source>
</evidence>
<keyword evidence="6 8" id="KW-0103">Bromodomain</keyword>
<protein>
    <recommendedName>
        <fullName evidence="17">Peregrin</fullName>
    </recommendedName>
</protein>
<keyword evidence="16" id="KW-1185">Reference proteome</keyword>
<dbReference type="PROSITE" id="PS50016">
    <property type="entry name" value="ZF_PHD_2"/>
    <property type="match status" value="1"/>
</dbReference>
<dbReference type="InterPro" id="IPR013083">
    <property type="entry name" value="Znf_RING/FYVE/PHD"/>
</dbReference>
<feature type="domain" description="Bromo" evidence="11">
    <location>
        <begin position="758"/>
        <end position="820"/>
    </location>
</feature>
<dbReference type="PROSITE" id="PS50157">
    <property type="entry name" value="ZINC_FINGER_C2H2_2"/>
    <property type="match status" value="1"/>
</dbReference>
<gene>
    <name evidence="15" type="ORF">DPMN_017466</name>
</gene>
<dbReference type="GO" id="GO:0008270">
    <property type="term" value="F:zinc ion binding"/>
    <property type="evidence" value="ECO:0007669"/>
    <property type="project" value="UniProtKB-KW"/>
</dbReference>
<keyword evidence="2" id="KW-0479">Metal-binding</keyword>
<dbReference type="Pfam" id="PF13832">
    <property type="entry name" value="zf-HC5HC2H_2"/>
    <property type="match status" value="1"/>
</dbReference>
<dbReference type="Pfam" id="PF10513">
    <property type="entry name" value="EPL1"/>
    <property type="match status" value="1"/>
</dbReference>
<name>A0A9D4NGJ5_DREPO</name>
<feature type="region of interest" description="Disordered" evidence="10">
    <location>
        <begin position="258"/>
        <end position="297"/>
    </location>
</feature>
<dbReference type="InterPro" id="IPR036427">
    <property type="entry name" value="Bromodomain-like_sf"/>
</dbReference>
<proteinExistence type="predicted"/>
<feature type="region of interest" description="Disordered" evidence="10">
    <location>
        <begin position="174"/>
        <end position="195"/>
    </location>
</feature>
<reference evidence="15" key="1">
    <citation type="journal article" date="2019" name="bioRxiv">
        <title>The Genome of the Zebra Mussel, Dreissena polymorpha: A Resource for Invasive Species Research.</title>
        <authorList>
            <person name="McCartney M.A."/>
            <person name="Auch B."/>
            <person name="Kono T."/>
            <person name="Mallez S."/>
            <person name="Zhang Y."/>
            <person name="Obille A."/>
            <person name="Becker A."/>
            <person name="Abrahante J.E."/>
            <person name="Garbe J."/>
            <person name="Badalamenti J.P."/>
            <person name="Herman A."/>
            <person name="Mangelson H."/>
            <person name="Liachko I."/>
            <person name="Sullivan S."/>
            <person name="Sone E.D."/>
            <person name="Koren S."/>
            <person name="Silverstein K.A.T."/>
            <person name="Beckman K.B."/>
            <person name="Gohl D.M."/>
        </authorList>
    </citation>
    <scope>NUCLEOTIDE SEQUENCE</scope>
    <source>
        <strain evidence="15">Duluth1</strain>
        <tissue evidence="15">Whole animal</tissue>
    </source>
</reference>
<organism evidence="15 16">
    <name type="scientific">Dreissena polymorpha</name>
    <name type="common">Zebra mussel</name>
    <name type="synonym">Mytilus polymorpha</name>
    <dbReference type="NCBI Taxonomy" id="45954"/>
    <lineage>
        <taxon>Eukaryota</taxon>
        <taxon>Metazoa</taxon>
        <taxon>Spiralia</taxon>
        <taxon>Lophotrochozoa</taxon>
        <taxon>Mollusca</taxon>
        <taxon>Bivalvia</taxon>
        <taxon>Autobranchia</taxon>
        <taxon>Heteroconchia</taxon>
        <taxon>Euheterodonta</taxon>
        <taxon>Imparidentia</taxon>
        <taxon>Neoheterodontei</taxon>
        <taxon>Myida</taxon>
        <taxon>Dreissenoidea</taxon>
        <taxon>Dreissenidae</taxon>
        <taxon>Dreissena</taxon>
    </lineage>
</organism>
<dbReference type="EMBL" id="JAIWYP010000001">
    <property type="protein sequence ID" value="KAH3893319.1"/>
    <property type="molecule type" value="Genomic_DNA"/>
</dbReference>
<evidence type="ECO:0000256" key="4">
    <source>
        <dbReference type="ARBA" id="ARBA00022771"/>
    </source>
</evidence>
<dbReference type="SMART" id="SM00297">
    <property type="entry name" value="BROMO"/>
    <property type="match status" value="1"/>
</dbReference>
<dbReference type="PANTHER" id="PTHR13793:SF107">
    <property type="entry name" value="BROMODOMAIN-CONTAINING PROTEIN HOMOLOG"/>
    <property type="match status" value="1"/>
</dbReference>
<evidence type="ECO:0000256" key="6">
    <source>
        <dbReference type="ARBA" id="ARBA00023117"/>
    </source>
</evidence>
<evidence type="ECO:0000259" key="11">
    <source>
        <dbReference type="PROSITE" id="PS50014"/>
    </source>
</evidence>
<dbReference type="Proteomes" id="UP000828390">
    <property type="component" value="Unassembled WGS sequence"/>
</dbReference>
<feature type="domain" description="PHD-type" evidence="12">
    <location>
        <begin position="399"/>
        <end position="449"/>
    </location>
</feature>
<dbReference type="InterPro" id="IPR019787">
    <property type="entry name" value="Znf_PHD-finger"/>
</dbReference>
<dbReference type="PROSITE" id="PS51805">
    <property type="entry name" value="EPHD"/>
    <property type="match status" value="1"/>
</dbReference>
<keyword evidence="7" id="KW-0539">Nucleus</keyword>
<evidence type="ECO:0000256" key="2">
    <source>
        <dbReference type="ARBA" id="ARBA00022723"/>
    </source>
</evidence>
<dbReference type="SUPFAM" id="SSF47370">
    <property type="entry name" value="Bromodomain"/>
    <property type="match status" value="1"/>
</dbReference>
<feature type="domain" description="C2H2-type" evidence="13">
    <location>
        <begin position="149"/>
        <end position="180"/>
    </location>
</feature>
<reference evidence="15" key="2">
    <citation type="submission" date="2020-11" db="EMBL/GenBank/DDBJ databases">
        <authorList>
            <person name="McCartney M.A."/>
            <person name="Auch B."/>
            <person name="Kono T."/>
            <person name="Mallez S."/>
            <person name="Becker A."/>
            <person name="Gohl D.M."/>
            <person name="Silverstein K.A.T."/>
            <person name="Koren S."/>
            <person name="Bechman K.B."/>
            <person name="Herman A."/>
            <person name="Abrahante J.E."/>
            <person name="Garbe J."/>
        </authorList>
    </citation>
    <scope>NUCLEOTIDE SEQUENCE</scope>
    <source>
        <strain evidence="15">Duluth1</strain>
        <tissue evidence="15">Whole animal</tissue>
    </source>
</reference>
<dbReference type="InterPro" id="IPR034732">
    <property type="entry name" value="EPHD"/>
</dbReference>
<keyword evidence="3" id="KW-0677">Repeat</keyword>
<evidence type="ECO:0000313" key="15">
    <source>
        <dbReference type="EMBL" id="KAH3893319.1"/>
    </source>
</evidence>
<evidence type="ECO:0000256" key="5">
    <source>
        <dbReference type="ARBA" id="ARBA00022833"/>
    </source>
</evidence>
<dbReference type="InterPro" id="IPR001965">
    <property type="entry name" value="Znf_PHD"/>
</dbReference>
<evidence type="ECO:0000313" key="16">
    <source>
        <dbReference type="Proteomes" id="UP000828390"/>
    </source>
</evidence>
<dbReference type="AlphaFoldDB" id="A0A9D4NGJ5"/>
<dbReference type="PRINTS" id="PR00503">
    <property type="entry name" value="BROMODOMAIN"/>
</dbReference>
<dbReference type="FunFam" id="3.30.40.10:FF:000007">
    <property type="entry name" value="Bromodomain containing 1, isoform CRA_b"/>
    <property type="match status" value="1"/>
</dbReference>
<evidence type="ECO:0000259" key="14">
    <source>
        <dbReference type="PROSITE" id="PS51805"/>
    </source>
</evidence>
<evidence type="ECO:0000256" key="8">
    <source>
        <dbReference type="PROSITE-ProRule" id="PRU00035"/>
    </source>
</evidence>
<evidence type="ECO:0000256" key="3">
    <source>
        <dbReference type="ARBA" id="ARBA00022737"/>
    </source>
</evidence>
<dbReference type="PROSITE" id="PS00028">
    <property type="entry name" value="ZINC_FINGER_C2H2_1"/>
    <property type="match status" value="1"/>
</dbReference>
<dbReference type="PROSITE" id="PS01359">
    <property type="entry name" value="ZF_PHD_1"/>
    <property type="match status" value="1"/>
</dbReference>
<feature type="domain" description="PHD-type" evidence="14">
    <location>
        <begin position="453"/>
        <end position="572"/>
    </location>
</feature>
<dbReference type="Gene3D" id="3.30.40.10">
    <property type="entry name" value="Zinc/RING finger domain, C3HC4 (zinc finger)"/>
    <property type="match status" value="2"/>
</dbReference>
<dbReference type="InterPro" id="IPR050701">
    <property type="entry name" value="Histone_Mod_Regulator"/>
</dbReference>